<dbReference type="AlphaFoldDB" id="A0A2A9HKI6"/>
<dbReference type="EMBL" id="PDJQ01000001">
    <property type="protein sequence ID" value="PFG75399.1"/>
    <property type="molecule type" value="Genomic_DNA"/>
</dbReference>
<keyword evidence="9" id="KW-1185">Reference proteome</keyword>
<evidence type="ECO:0000313" key="9">
    <source>
        <dbReference type="Proteomes" id="UP000223071"/>
    </source>
</evidence>
<organism evidence="8 9">
    <name type="scientific">Tepidiforma thermophila (strain KCTC 52669 / CGMCC 1.13589 / G233)</name>
    <dbReference type="NCBI Taxonomy" id="2761530"/>
    <lineage>
        <taxon>Bacteria</taxon>
        <taxon>Bacillati</taxon>
        <taxon>Chloroflexota</taxon>
        <taxon>Tepidiformia</taxon>
        <taxon>Tepidiformales</taxon>
        <taxon>Tepidiformaceae</taxon>
        <taxon>Tepidiforma</taxon>
    </lineage>
</organism>
<evidence type="ECO:0000313" key="8">
    <source>
        <dbReference type="EMBL" id="PFG75399.1"/>
    </source>
</evidence>
<dbReference type="InterPro" id="IPR051094">
    <property type="entry name" value="Diverse_Catalytic_Enzymes"/>
</dbReference>
<comment type="catalytic activity">
    <reaction evidence="6">
        <text>P(1),P(4)-bis(5'-adenosyl) tetraphosphate + H2O = 2 ADP + 2 H(+)</text>
        <dbReference type="Rhea" id="RHEA:24252"/>
        <dbReference type="ChEBI" id="CHEBI:15377"/>
        <dbReference type="ChEBI" id="CHEBI:15378"/>
        <dbReference type="ChEBI" id="CHEBI:58141"/>
        <dbReference type="ChEBI" id="CHEBI:456216"/>
        <dbReference type="EC" id="3.6.1.41"/>
    </reaction>
</comment>
<dbReference type="PANTHER" id="PTHR35795:SF1">
    <property type="entry name" value="BIS(5'-NUCLEOSYL)-TETRAPHOSPHATASE, SYMMETRICAL"/>
    <property type="match status" value="1"/>
</dbReference>
<dbReference type="EC" id="3.6.1.41" evidence="1"/>
<keyword evidence="4 8" id="KW-0378">Hydrolase</keyword>
<dbReference type="InterPro" id="IPR006674">
    <property type="entry name" value="HD_domain"/>
</dbReference>
<dbReference type="GO" id="GO:0046872">
    <property type="term" value="F:metal ion binding"/>
    <property type="evidence" value="ECO:0007669"/>
    <property type="project" value="UniProtKB-KW"/>
</dbReference>
<evidence type="ECO:0000256" key="1">
    <source>
        <dbReference type="ARBA" id="ARBA00012506"/>
    </source>
</evidence>
<keyword evidence="2" id="KW-0479">Metal-binding</keyword>
<dbReference type="GO" id="GO:0008803">
    <property type="term" value="F:bis(5'-nucleosyl)-tetraphosphatase (symmetrical) activity"/>
    <property type="evidence" value="ECO:0007669"/>
    <property type="project" value="UniProtKB-EC"/>
</dbReference>
<dbReference type="RefSeq" id="WP_098504719.1">
    <property type="nucleotide sequence ID" value="NZ_PDJQ01000001.1"/>
</dbReference>
<dbReference type="Gene3D" id="1.10.3210.10">
    <property type="entry name" value="Hypothetical protein af1432"/>
    <property type="match status" value="1"/>
</dbReference>
<evidence type="ECO:0000256" key="5">
    <source>
        <dbReference type="ARBA" id="ARBA00023004"/>
    </source>
</evidence>
<dbReference type="SUPFAM" id="SSF109604">
    <property type="entry name" value="HD-domain/PDEase-like"/>
    <property type="match status" value="1"/>
</dbReference>
<dbReference type="PANTHER" id="PTHR35795">
    <property type="entry name" value="SLR1885 PROTEIN"/>
    <property type="match status" value="1"/>
</dbReference>
<evidence type="ECO:0000259" key="7">
    <source>
        <dbReference type="Pfam" id="PF01966"/>
    </source>
</evidence>
<protein>
    <recommendedName>
        <fullName evidence="1">bis(5'-nucleosyl)-tetraphosphatase (symmetrical)</fullName>
        <ecNumber evidence="1">3.6.1.41</ecNumber>
    </recommendedName>
</protein>
<name>A0A2A9HKI6_TEPT2</name>
<proteinExistence type="predicted"/>
<evidence type="ECO:0000256" key="2">
    <source>
        <dbReference type="ARBA" id="ARBA00022723"/>
    </source>
</evidence>
<reference evidence="8 9" key="1">
    <citation type="submission" date="2017-09" db="EMBL/GenBank/DDBJ databases">
        <title>Sequencing the genomes of two abundant thermophiles in Great Basin hot springs: Thermocrinis jamiesonii and novel Chloroflexi Thermoflexus hugenholtzii.</title>
        <authorList>
            <person name="Hedlund B."/>
        </authorList>
    </citation>
    <scope>NUCLEOTIDE SEQUENCE [LARGE SCALE GENOMIC DNA]</scope>
    <source>
        <strain evidence="8 9">G233</strain>
    </source>
</reference>
<evidence type="ECO:0000256" key="4">
    <source>
        <dbReference type="ARBA" id="ARBA00022801"/>
    </source>
</evidence>
<evidence type="ECO:0000256" key="6">
    <source>
        <dbReference type="ARBA" id="ARBA00049417"/>
    </source>
</evidence>
<keyword evidence="5" id="KW-0408">Iron</keyword>
<gene>
    <name evidence="8" type="ORF">A9A59_2668</name>
</gene>
<dbReference type="NCBIfam" id="TIGR00488">
    <property type="entry name" value="bis(5'-nucleosyl)-tetraphosphatase (symmetrical) YqeK"/>
    <property type="match status" value="1"/>
</dbReference>
<accession>A0A2A9HKI6</accession>
<dbReference type="Pfam" id="PF01966">
    <property type="entry name" value="HD"/>
    <property type="match status" value="1"/>
</dbReference>
<dbReference type="InterPro" id="IPR005249">
    <property type="entry name" value="YqeK"/>
</dbReference>
<sequence length="215" mass="24266">MSTIRQQIEAVRAEYARLPAGLLAHVERVVAEARDLAARWDLDLDRVELAAWGHDLFRAHPPADQLRLAAEAGLPITETDRLEPVLLHGPIAAVVLRERLGITDDEALAAVRDHTLGAAEMPLIAKVILLADKFEPRKRQRTPVMREIRRLARRDLDAALLCWADWKWVEERTHGWVSHPAHWTARVRWVAEHHADRALPPILPLDDDADPAFGA</sequence>
<comment type="caution">
    <text evidence="8">The sequence shown here is derived from an EMBL/GenBank/DDBJ whole genome shotgun (WGS) entry which is preliminary data.</text>
</comment>
<dbReference type="Proteomes" id="UP000223071">
    <property type="component" value="Unassembled WGS sequence"/>
</dbReference>
<feature type="domain" description="HD" evidence="7">
    <location>
        <begin position="23"/>
        <end position="135"/>
    </location>
</feature>
<dbReference type="CDD" id="cd00077">
    <property type="entry name" value="HDc"/>
    <property type="match status" value="1"/>
</dbReference>
<keyword evidence="3" id="KW-0547">Nucleotide-binding</keyword>
<evidence type="ECO:0000256" key="3">
    <source>
        <dbReference type="ARBA" id="ARBA00022741"/>
    </source>
</evidence>
<dbReference type="InterPro" id="IPR003607">
    <property type="entry name" value="HD/PDEase_dom"/>
</dbReference>
<dbReference type="GO" id="GO:0000166">
    <property type="term" value="F:nucleotide binding"/>
    <property type="evidence" value="ECO:0007669"/>
    <property type="project" value="UniProtKB-KW"/>
</dbReference>